<keyword evidence="5" id="KW-1185">Reference proteome</keyword>
<feature type="domain" description="N-acetyltransferase" evidence="3">
    <location>
        <begin position="1"/>
        <end position="134"/>
    </location>
</feature>
<evidence type="ECO:0000313" key="5">
    <source>
        <dbReference type="Proteomes" id="UP001156706"/>
    </source>
</evidence>
<keyword evidence="2" id="KW-0012">Acyltransferase</keyword>
<dbReference type="PANTHER" id="PTHR43626:SF4">
    <property type="entry name" value="GCN5-RELATED N-ACETYLTRANSFERASE 2, CHLOROPLASTIC"/>
    <property type="match status" value="1"/>
</dbReference>
<dbReference type="CDD" id="cd04301">
    <property type="entry name" value="NAT_SF"/>
    <property type="match status" value="1"/>
</dbReference>
<sequence>MDIQLRDRCDQLSNAELEALFAAAGLGGRKGDKIRRAFLNSQLVCLAYAGGHLVGASRALTDGEYHGFIYDVAVHPDYQGRGLGQRLMQSLLARLPVYRVMLIADQDVQGFYRTLGFDKYCDAMARFDMDRLYDLAPTEYQA</sequence>
<evidence type="ECO:0000259" key="3">
    <source>
        <dbReference type="PROSITE" id="PS51186"/>
    </source>
</evidence>
<dbReference type="Pfam" id="PF00583">
    <property type="entry name" value="Acetyltransf_1"/>
    <property type="match status" value="1"/>
</dbReference>
<dbReference type="Gene3D" id="3.40.630.30">
    <property type="match status" value="1"/>
</dbReference>
<keyword evidence="1" id="KW-0808">Transferase</keyword>
<organism evidence="4 5">
    <name type="scientific">Chitinimonas prasina</name>
    <dbReference type="NCBI Taxonomy" id="1434937"/>
    <lineage>
        <taxon>Bacteria</taxon>
        <taxon>Pseudomonadati</taxon>
        <taxon>Pseudomonadota</taxon>
        <taxon>Betaproteobacteria</taxon>
        <taxon>Neisseriales</taxon>
        <taxon>Chitinibacteraceae</taxon>
        <taxon>Chitinimonas</taxon>
    </lineage>
</organism>
<dbReference type="InterPro" id="IPR016181">
    <property type="entry name" value="Acyl_CoA_acyltransferase"/>
</dbReference>
<dbReference type="InterPro" id="IPR000182">
    <property type="entry name" value="GNAT_dom"/>
</dbReference>
<proteinExistence type="predicted"/>
<dbReference type="EMBL" id="BSOG01000001">
    <property type="protein sequence ID" value="GLR11688.1"/>
    <property type="molecule type" value="Genomic_DNA"/>
</dbReference>
<protein>
    <recommendedName>
        <fullName evidence="3">N-acetyltransferase domain-containing protein</fullName>
    </recommendedName>
</protein>
<dbReference type="PANTHER" id="PTHR43626">
    <property type="entry name" value="ACYL-COA N-ACYLTRANSFERASE"/>
    <property type="match status" value="1"/>
</dbReference>
<evidence type="ECO:0000313" key="4">
    <source>
        <dbReference type="EMBL" id="GLR11688.1"/>
    </source>
</evidence>
<gene>
    <name evidence="4" type="ORF">GCM10007907_04780</name>
</gene>
<accession>A0ABQ5YCC5</accession>
<dbReference type="InterPro" id="IPR045039">
    <property type="entry name" value="NSI-like"/>
</dbReference>
<dbReference type="Proteomes" id="UP001156706">
    <property type="component" value="Unassembled WGS sequence"/>
</dbReference>
<dbReference type="SUPFAM" id="SSF55729">
    <property type="entry name" value="Acyl-CoA N-acyltransferases (Nat)"/>
    <property type="match status" value="1"/>
</dbReference>
<comment type="caution">
    <text evidence="4">The sequence shown here is derived from an EMBL/GenBank/DDBJ whole genome shotgun (WGS) entry which is preliminary data.</text>
</comment>
<evidence type="ECO:0000256" key="2">
    <source>
        <dbReference type="ARBA" id="ARBA00023315"/>
    </source>
</evidence>
<reference evidence="5" key="1">
    <citation type="journal article" date="2019" name="Int. J. Syst. Evol. Microbiol.">
        <title>The Global Catalogue of Microorganisms (GCM) 10K type strain sequencing project: providing services to taxonomists for standard genome sequencing and annotation.</title>
        <authorList>
            <consortium name="The Broad Institute Genomics Platform"/>
            <consortium name="The Broad Institute Genome Sequencing Center for Infectious Disease"/>
            <person name="Wu L."/>
            <person name="Ma J."/>
        </authorList>
    </citation>
    <scope>NUCLEOTIDE SEQUENCE [LARGE SCALE GENOMIC DNA]</scope>
    <source>
        <strain evidence="5">NBRC 110044</strain>
    </source>
</reference>
<dbReference type="PROSITE" id="PS51186">
    <property type="entry name" value="GNAT"/>
    <property type="match status" value="1"/>
</dbReference>
<evidence type="ECO:0000256" key="1">
    <source>
        <dbReference type="ARBA" id="ARBA00022679"/>
    </source>
</evidence>
<dbReference type="RefSeq" id="WP_284194832.1">
    <property type="nucleotide sequence ID" value="NZ_BSOG01000001.1"/>
</dbReference>
<name>A0ABQ5YCC5_9NEIS</name>